<protein>
    <submittedName>
        <fullName evidence="2">Uncharacterized protein</fullName>
    </submittedName>
</protein>
<organism evidence="2 3">
    <name type="scientific">Liparis tanakae</name>
    <name type="common">Tanaka's snailfish</name>
    <dbReference type="NCBI Taxonomy" id="230148"/>
    <lineage>
        <taxon>Eukaryota</taxon>
        <taxon>Metazoa</taxon>
        <taxon>Chordata</taxon>
        <taxon>Craniata</taxon>
        <taxon>Vertebrata</taxon>
        <taxon>Euteleostomi</taxon>
        <taxon>Actinopterygii</taxon>
        <taxon>Neopterygii</taxon>
        <taxon>Teleostei</taxon>
        <taxon>Neoteleostei</taxon>
        <taxon>Acanthomorphata</taxon>
        <taxon>Eupercaria</taxon>
        <taxon>Perciformes</taxon>
        <taxon>Cottioidei</taxon>
        <taxon>Cottales</taxon>
        <taxon>Liparidae</taxon>
        <taxon>Liparis</taxon>
    </lineage>
</organism>
<proteinExistence type="predicted"/>
<comment type="caution">
    <text evidence="2">The sequence shown here is derived from an EMBL/GenBank/DDBJ whole genome shotgun (WGS) entry which is preliminary data.</text>
</comment>
<evidence type="ECO:0000256" key="1">
    <source>
        <dbReference type="SAM" id="MobiDB-lite"/>
    </source>
</evidence>
<dbReference type="Proteomes" id="UP000314294">
    <property type="component" value="Unassembled WGS sequence"/>
</dbReference>
<reference evidence="2 3" key="1">
    <citation type="submission" date="2019-03" db="EMBL/GenBank/DDBJ databases">
        <title>First draft genome of Liparis tanakae, snailfish: a comprehensive survey of snailfish specific genes.</title>
        <authorList>
            <person name="Kim W."/>
            <person name="Song I."/>
            <person name="Jeong J.-H."/>
            <person name="Kim D."/>
            <person name="Kim S."/>
            <person name="Ryu S."/>
            <person name="Song J.Y."/>
            <person name="Lee S.K."/>
        </authorList>
    </citation>
    <scope>NUCLEOTIDE SEQUENCE [LARGE SCALE GENOMIC DNA]</scope>
    <source>
        <tissue evidence="2">Muscle</tissue>
    </source>
</reference>
<feature type="region of interest" description="Disordered" evidence="1">
    <location>
        <begin position="25"/>
        <end position="54"/>
    </location>
</feature>
<evidence type="ECO:0000313" key="3">
    <source>
        <dbReference type="Proteomes" id="UP000314294"/>
    </source>
</evidence>
<evidence type="ECO:0000313" key="2">
    <source>
        <dbReference type="EMBL" id="TNN80459.1"/>
    </source>
</evidence>
<keyword evidence="3" id="KW-1185">Reference proteome</keyword>
<gene>
    <name evidence="2" type="ORF">EYF80_009198</name>
</gene>
<sequence length="117" mass="12941">MVEVMHAAAARALWGKPDTPLPLFNDNEWTDGSSNRLPGNGEVRGHFPSWSEGDRRSESCRCIYHRDTEPPGAAGPLGAERTLEAADGRCLKTDVLLPRLPFRLLLHDFCVLISNES</sequence>
<dbReference type="AlphaFoldDB" id="A0A4Z2IR53"/>
<name>A0A4Z2IR53_9TELE</name>
<dbReference type="EMBL" id="SRLO01000054">
    <property type="protein sequence ID" value="TNN80459.1"/>
    <property type="molecule type" value="Genomic_DNA"/>
</dbReference>
<accession>A0A4Z2IR53</accession>